<dbReference type="InterPro" id="IPR025141">
    <property type="entry name" value="DUF4082"/>
</dbReference>
<dbReference type="RefSeq" id="WP_214430668.1">
    <property type="nucleotide sequence ID" value="NZ_CAWPUQ010000219.1"/>
</dbReference>
<dbReference type="Pfam" id="PF13313">
    <property type="entry name" value="DUF4082"/>
    <property type="match status" value="1"/>
</dbReference>
<keyword evidence="3" id="KW-1185">Reference proteome</keyword>
<name>A0A8J7LDM6_9NOST</name>
<sequence length="215" mass="23532">MISLTESKIQHSKWQKHRIFKQIFGVVLLTGLSSVYSQVQPVSACPLNYSFWNDSTQPGKAFELDNNAVELGLRFRSNVDGEISAIRFYRAVAIDSGYKVNLWSATGQLLGSGIAVEGQGPTPGWQTVQLYPPVAIKANQFYVASYYASRGTYSVSENFFTNTTVNSGPLSALRDGEDGSTGVYTYSIGGGFPTLSYNGSNYWVDVVFKPNSSTQ</sequence>
<dbReference type="Proteomes" id="UP000662314">
    <property type="component" value="Unassembled WGS sequence"/>
</dbReference>
<comment type="caution">
    <text evidence="2">The sequence shown here is derived from an EMBL/GenBank/DDBJ whole genome shotgun (WGS) entry which is preliminary data.</text>
</comment>
<gene>
    <name evidence="2" type="ORF">I8752_02070</name>
</gene>
<feature type="domain" description="DUF4082" evidence="1">
    <location>
        <begin position="56"/>
        <end position="204"/>
    </location>
</feature>
<accession>A0A8J7LDM6</accession>
<dbReference type="AlphaFoldDB" id="A0A8J7LDM6"/>
<dbReference type="EMBL" id="JAECZA010000004">
    <property type="protein sequence ID" value="MBH8571834.1"/>
    <property type="molecule type" value="Genomic_DNA"/>
</dbReference>
<evidence type="ECO:0000313" key="2">
    <source>
        <dbReference type="EMBL" id="MBH8571834.1"/>
    </source>
</evidence>
<organism evidence="2 3">
    <name type="scientific">Dendronalium phyllosphericum CENA369</name>
    <dbReference type="NCBI Taxonomy" id="1725256"/>
    <lineage>
        <taxon>Bacteria</taxon>
        <taxon>Bacillati</taxon>
        <taxon>Cyanobacteriota</taxon>
        <taxon>Cyanophyceae</taxon>
        <taxon>Nostocales</taxon>
        <taxon>Nostocaceae</taxon>
        <taxon>Dendronalium</taxon>
        <taxon>Dendronalium phyllosphericum</taxon>
    </lineage>
</organism>
<proteinExistence type="predicted"/>
<protein>
    <submittedName>
        <fullName evidence="2">DUF4082 domain-containing protein</fullName>
    </submittedName>
</protein>
<evidence type="ECO:0000259" key="1">
    <source>
        <dbReference type="Pfam" id="PF13313"/>
    </source>
</evidence>
<reference evidence="2 3" key="1">
    <citation type="journal article" date="2021" name="Int. J. Syst. Evol. Microbiol.">
        <title>Amazonocrinis nigriterrae gen. nov., sp. nov., Atlanticothrix silvestris gen. nov., sp. nov. and Dendronalium phyllosphericum gen. nov., sp. nov., nostocacean cyanobacteria from Brazilian environments.</title>
        <authorList>
            <person name="Alvarenga D.O."/>
            <person name="Andreote A.P.D."/>
            <person name="Branco L.H.Z."/>
            <person name="Delbaje E."/>
            <person name="Cruz R.B."/>
            <person name="Varani A.M."/>
            <person name="Fiore M.F."/>
        </authorList>
    </citation>
    <scope>NUCLEOTIDE SEQUENCE [LARGE SCALE GENOMIC DNA]</scope>
    <source>
        <strain evidence="2 3">CENA369</strain>
    </source>
</reference>
<evidence type="ECO:0000313" key="3">
    <source>
        <dbReference type="Proteomes" id="UP000662314"/>
    </source>
</evidence>